<dbReference type="Gene3D" id="3.40.190.10">
    <property type="entry name" value="Periplasmic binding protein-like II"/>
    <property type="match status" value="2"/>
</dbReference>
<evidence type="ECO:0008006" key="4">
    <source>
        <dbReference type="Google" id="ProtNLM"/>
    </source>
</evidence>
<dbReference type="Proteomes" id="UP000016943">
    <property type="component" value="Chromosome"/>
</dbReference>
<dbReference type="PROSITE" id="PS51318">
    <property type="entry name" value="TAT"/>
    <property type="match status" value="1"/>
</dbReference>
<accession>U3GXV8</accession>
<dbReference type="STRING" id="1348662.CARG_06520"/>
<dbReference type="RefSeq" id="WP_020976586.1">
    <property type="nucleotide sequence ID" value="NC_022198.1"/>
</dbReference>
<evidence type="ECO:0000256" key="1">
    <source>
        <dbReference type="SAM" id="SignalP"/>
    </source>
</evidence>
<organism evidence="2 3">
    <name type="scientific">Corynebacterium argentoratense DSM 44202</name>
    <dbReference type="NCBI Taxonomy" id="1348662"/>
    <lineage>
        <taxon>Bacteria</taxon>
        <taxon>Bacillati</taxon>
        <taxon>Actinomycetota</taxon>
        <taxon>Actinomycetes</taxon>
        <taxon>Mycobacteriales</taxon>
        <taxon>Corynebacteriaceae</taxon>
        <taxon>Corynebacterium</taxon>
    </lineage>
</organism>
<dbReference type="InterPro" id="IPR006311">
    <property type="entry name" value="TAT_signal"/>
</dbReference>
<dbReference type="OrthoDB" id="7808807at2"/>
<dbReference type="Pfam" id="PF16868">
    <property type="entry name" value="NMT1_3"/>
    <property type="match status" value="1"/>
</dbReference>
<dbReference type="PANTHER" id="PTHR42941:SF1">
    <property type="entry name" value="SLL1037 PROTEIN"/>
    <property type="match status" value="1"/>
</dbReference>
<dbReference type="InterPro" id="IPR011852">
    <property type="entry name" value="TRAP_TAXI"/>
</dbReference>
<dbReference type="SUPFAM" id="SSF53850">
    <property type="entry name" value="Periplasmic binding protein-like II"/>
    <property type="match status" value="1"/>
</dbReference>
<evidence type="ECO:0000313" key="3">
    <source>
        <dbReference type="Proteomes" id="UP000016943"/>
    </source>
</evidence>
<gene>
    <name evidence="2" type="ORF">CARG_06520</name>
</gene>
<dbReference type="eggNOG" id="COG2358">
    <property type="taxonomic scope" value="Bacteria"/>
</dbReference>
<dbReference type="EMBL" id="CP006365">
    <property type="protein sequence ID" value="AGU15428.1"/>
    <property type="molecule type" value="Genomic_DNA"/>
</dbReference>
<dbReference type="HOGENOM" id="CLU_733402_0_0_11"/>
<protein>
    <recommendedName>
        <fullName evidence="4">TAXI family TRAP transporter solute-binding subunit</fullName>
    </recommendedName>
</protein>
<dbReference type="PANTHER" id="PTHR42941">
    <property type="entry name" value="SLL1037 PROTEIN"/>
    <property type="match status" value="1"/>
</dbReference>
<keyword evidence="3" id="KW-1185">Reference proteome</keyword>
<name>U3GXV8_9CORY</name>
<dbReference type="AlphaFoldDB" id="U3GXV8"/>
<dbReference type="KEGG" id="caz:CARG_06520"/>
<dbReference type="GeneID" id="78250073"/>
<reference evidence="2 3" key="1">
    <citation type="journal article" date="2013" name="Genome Announc.">
        <title>Whole-Genome Sequence of the Clinical Strain Corynebacterium argentoratense DSM 44202, Isolated from a Human Throat Specimen.</title>
        <authorList>
            <person name="Bomholt C."/>
            <person name="Glaub A."/>
            <person name="Gravermann K."/>
            <person name="Albersmeier A."/>
            <person name="Brinkrolf K."/>
            <person name="Ruckert C."/>
            <person name="Tauch A."/>
        </authorList>
    </citation>
    <scope>NUCLEOTIDE SEQUENCE [LARGE SCALE GENOMIC DNA]</scope>
    <source>
        <strain evidence="2">DSM 44202</strain>
    </source>
</reference>
<dbReference type="NCBIfam" id="TIGR02122">
    <property type="entry name" value="TRAP_TAXI"/>
    <property type="match status" value="1"/>
</dbReference>
<sequence>MNTAIISRRSFLTAVVALGASALLGSCSRTPTDQLVFSTYKAGTGTYNDLASFANIFTTHHGTQVRLMTSDTSIGRIAPLINGTAQLSRAADETHYAFEGDDEYASAAWGPQAIRQIWTPPGNYGVLTLKDSGIETAADLKGRRVPRILAAVSTNRKIEALLNFGGLTPDDVTFVDIAYSEQAAAIKAGHIDVMYQNVVGAAISELASTHPIRWINVGGGSKEQYSTWESLAPMMRPGPTHDAAGLAEGEEAWTFQYSIVLATLATFPEDRVYTMLKTLHDNFDSFVGTTPDAQRFALDNILLTPLVIPFHPGTVRFLKEHGRWNDSLQARNDALLEREKLMHAAWPDFLEEHKHIKNPAAEWKKYKKDNLPRLPEVVEP</sequence>
<dbReference type="PATRIC" id="fig|1348662.3.peg.1279"/>
<keyword evidence="1" id="KW-0732">Signal</keyword>
<feature type="chain" id="PRO_5039382658" description="TAXI family TRAP transporter solute-binding subunit" evidence="1">
    <location>
        <begin position="23"/>
        <end position="380"/>
    </location>
</feature>
<feature type="signal peptide" evidence="1">
    <location>
        <begin position="1"/>
        <end position="22"/>
    </location>
</feature>
<evidence type="ECO:0000313" key="2">
    <source>
        <dbReference type="EMBL" id="AGU15428.1"/>
    </source>
</evidence>
<proteinExistence type="predicted"/>